<feature type="chain" id="PRO_5001988010" description="DUF6268 domain-containing protein" evidence="1">
    <location>
        <begin position="21"/>
        <end position="298"/>
    </location>
</feature>
<organism evidence="3 4">
    <name type="scientific">Dokdonia donghaensis DSW-1</name>
    <dbReference type="NCBI Taxonomy" id="1300343"/>
    <lineage>
        <taxon>Bacteria</taxon>
        <taxon>Pseudomonadati</taxon>
        <taxon>Bacteroidota</taxon>
        <taxon>Flavobacteriia</taxon>
        <taxon>Flavobacteriales</taxon>
        <taxon>Flavobacteriaceae</taxon>
        <taxon>Dokdonia</taxon>
    </lineage>
</organism>
<dbReference type="InterPro" id="IPR046235">
    <property type="entry name" value="DUF6268"/>
</dbReference>
<feature type="signal peptide" evidence="1">
    <location>
        <begin position="1"/>
        <end position="20"/>
    </location>
</feature>
<gene>
    <name evidence="3" type="ORF">NV36_13025</name>
</gene>
<dbReference type="Gene3D" id="2.40.160.60">
    <property type="entry name" value="Outer membrane protein transport protein (OMPP1/FadL/TodX)"/>
    <property type="match status" value="1"/>
</dbReference>
<reference evidence="3 4" key="1">
    <citation type="submission" date="2014-10" db="EMBL/GenBank/DDBJ databases">
        <title>Draft genome sequence of the proteorhodopsin-containing marine bacterium Dokdonia donghaensis.</title>
        <authorList>
            <person name="Gomez-Consarnau L."/>
            <person name="Gonzalez J.M."/>
            <person name="Riedel T."/>
            <person name="Jaenicke S."/>
            <person name="Wagner-Doebler I."/>
            <person name="Fuhrman J.A."/>
        </authorList>
    </citation>
    <scope>NUCLEOTIDE SEQUENCE [LARGE SCALE GENOMIC DNA]</scope>
    <source>
        <strain evidence="3 4">DSW-1</strain>
    </source>
</reference>
<evidence type="ECO:0000313" key="3">
    <source>
        <dbReference type="EMBL" id="KGO07666.1"/>
    </source>
</evidence>
<dbReference type="KEGG" id="ddo:I597_1486"/>
<dbReference type="Proteomes" id="UP000030140">
    <property type="component" value="Unassembled WGS sequence"/>
</dbReference>
<dbReference type="RefSeq" id="WP_035327971.1">
    <property type="nucleotide sequence ID" value="NZ_CP015125.1"/>
</dbReference>
<comment type="caution">
    <text evidence="3">The sequence shown here is derived from an EMBL/GenBank/DDBJ whole genome shotgun (WGS) entry which is preliminary data.</text>
</comment>
<name>A0A0A2GZA1_9FLAO</name>
<accession>A0A0A2GZA1</accession>
<dbReference type="SUPFAM" id="SSF56935">
    <property type="entry name" value="Porins"/>
    <property type="match status" value="1"/>
</dbReference>
<sequence length="298" mass="34629">MSKTARFIIALLLFTGTVSAQLTDLARVEYTYFPQSDSDNSFRRFRSFINVPVKLKEDVYLVPGFEYRNVNLKFEDVTPFSRKDLDRFQSFSFSLGYTQKLNDKWRLGAKIGSRITSNFTTETFSSSDVVHTGAVYFINDKTKDGLDKPWRLIIGGRYDTESGRPFPLPFVNYYREFHPDWSFTLGVPKSNIKRYFGKNREHIIQSFLSLDGFYANIQDNVEVNIPEGEFETAESISMTVALFGLGYEYCFTKHLVFYFYAGHTVINDIRLRDVDRNDVFTINDKNTFYGRSGIKFKL</sequence>
<dbReference type="OrthoDB" id="1114906at2"/>
<dbReference type="EMBL" id="JSAQ01000001">
    <property type="protein sequence ID" value="KGO07666.1"/>
    <property type="molecule type" value="Genomic_DNA"/>
</dbReference>
<dbReference type="AlphaFoldDB" id="A0A0A2GZA1"/>
<dbReference type="Pfam" id="PF19783">
    <property type="entry name" value="DUF6268"/>
    <property type="match status" value="1"/>
</dbReference>
<keyword evidence="1" id="KW-0732">Signal</keyword>
<evidence type="ECO:0000256" key="1">
    <source>
        <dbReference type="SAM" id="SignalP"/>
    </source>
</evidence>
<feature type="domain" description="DUF6268" evidence="2">
    <location>
        <begin position="86"/>
        <end position="294"/>
    </location>
</feature>
<evidence type="ECO:0000313" key="4">
    <source>
        <dbReference type="Proteomes" id="UP000030140"/>
    </source>
</evidence>
<evidence type="ECO:0000259" key="2">
    <source>
        <dbReference type="Pfam" id="PF19783"/>
    </source>
</evidence>
<protein>
    <recommendedName>
        <fullName evidence="2">DUF6268 domain-containing protein</fullName>
    </recommendedName>
</protein>
<proteinExistence type="predicted"/>
<keyword evidence="4" id="KW-1185">Reference proteome</keyword>
<dbReference type="PATRIC" id="fig|1300343.5.peg.1494"/>